<dbReference type="EMBL" id="PFIP01000078">
    <property type="protein sequence ID" value="PIX34384.1"/>
    <property type="molecule type" value="Genomic_DNA"/>
</dbReference>
<dbReference type="InterPro" id="IPR012340">
    <property type="entry name" value="NA-bd_OB-fold"/>
</dbReference>
<evidence type="ECO:0000256" key="6">
    <source>
        <dbReference type="ARBA" id="ARBA00022552"/>
    </source>
</evidence>
<dbReference type="Proteomes" id="UP000228560">
    <property type="component" value="Unassembled WGS sequence"/>
</dbReference>
<dbReference type="GO" id="GO:0019843">
    <property type="term" value="F:rRNA binding"/>
    <property type="evidence" value="ECO:0007669"/>
    <property type="project" value="UniProtKB-KW"/>
</dbReference>
<keyword evidence="9" id="KW-0540">Nuclease</keyword>
<dbReference type="GO" id="GO:0016787">
    <property type="term" value="F:hydrolase activity"/>
    <property type="evidence" value="ECO:0007669"/>
    <property type="project" value="UniProtKB-KW"/>
</dbReference>
<dbReference type="GO" id="GO:0046872">
    <property type="term" value="F:metal ion binding"/>
    <property type="evidence" value="ECO:0007669"/>
    <property type="project" value="UniProtKB-KW"/>
</dbReference>
<keyword evidence="15" id="KW-0694">RNA-binding</keyword>
<dbReference type="EMBL" id="PFKO01000231">
    <property type="protein sequence ID" value="PIY32342.1"/>
    <property type="molecule type" value="Genomic_DNA"/>
</dbReference>
<evidence type="ECO:0000256" key="14">
    <source>
        <dbReference type="ARBA" id="ARBA00022842"/>
    </source>
</evidence>
<evidence type="ECO:0000313" key="20">
    <source>
        <dbReference type="Proteomes" id="UP000228560"/>
    </source>
</evidence>
<evidence type="ECO:0000313" key="22">
    <source>
        <dbReference type="Proteomes" id="UP000231493"/>
    </source>
</evidence>
<evidence type="ECO:0000256" key="1">
    <source>
        <dbReference type="ARBA" id="ARBA00001946"/>
    </source>
</evidence>
<comment type="similarity">
    <text evidence="3">Belongs to the RNase E/G family. RNase G subfamily.</text>
</comment>
<comment type="cofactor">
    <cofactor evidence="1">
        <name>Mg(2+)</name>
        <dbReference type="ChEBI" id="CHEBI:18420"/>
    </cofactor>
</comment>
<evidence type="ECO:0000313" key="21">
    <source>
        <dbReference type="Proteomes" id="UP000230646"/>
    </source>
</evidence>
<evidence type="ECO:0000256" key="11">
    <source>
        <dbReference type="ARBA" id="ARBA00022730"/>
    </source>
</evidence>
<evidence type="ECO:0000259" key="16">
    <source>
        <dbReference type="PROSITE" id="PS50126"/>
    </source>
</evidence>
<keyword evidence="7" id="KW-0820">tRNA-binding</keyword>
<evidence type="ECO:0000256" key="8">
    <source>
        <dbReference type="ARBA" id="ARBA00022694"/>
    </source>
</evidence>
<dbReference type="AlphaFoldDB" id="A0A2M7K8D9"/>
<reference evidence="20 21" key="1">
    <citation type="submission" date="2017-09" db="EMBL/GenBank/DDBJ databases">
        <title>Depth-based differentiation of microbial function through sediment-hosted aquifers and enrichment of novel symbionts in the deep terrestrial subsurface.</title>
        <authorList>
            <person name="Probst A.J."/>
            <person name="Ladd B."/>
            <person name="Jarett J.K."/>
            <person name="Geller-Mcgrath D.E."/>
            <person name="Sieber C.M."/>
            <person name="Emerson J.B."/>
            <person name="Anantharaman K."/>
            <person name="Thomas B.C."/>
            <person name="Malmstrom R."/>
            <person name="Stieglmeier M."/>
            <person name="Klingl A."/>
            <person name="Woyke T."/>
            <person name="Ryan C.M."/>
            <person name="Banfield J.F."/>
        </authorList>
    </citation>
    <scope>NUCLEOTIDE SEQUENCE [LARGE SCALE GENOMIC DNA]</scope>
    <source>
        <strain evidence="18">CG_4_10_14_3_um_filter_34_13</strain>
        <strain evidence="19">CG_4_9_14_3_um_filter_33_16</strain>
    </source>
</reference>
<dbReference type="PANTHER" id="PTHR30001:SF0">
    <property type="entry name" value="RIBONUCLEASE G"/>
    <property type="match status" value="1"/>
</dbReference>
<evidence type="ECO:0000256" key="15">
    <source>
        <dbReference type="ARBA" id="ARBA00022884"/>
    </source>
</evidence>
<evidence type="ECO:0000256" key="4">
    <source>
        <dbReference type="ARBA" id="ARBA00017719"/>
    </source>
</evidence>
<dbReference type="Pfam" id="PF10150">
    <property type="entry name" value="RNase_E_G"/>
    <property type="match status" value="1"/>
</dbReference>
<dbReference type="InterPro" id="IPR003029">
    <property type="entry name" value="S1_domain"/>
</dbReference>
<dbReference type="Pfam" id="PF20833">
    <property type="entry name" value="RNase_E_G_Thio"/>
    <property type="match status" value="1"/>
</dbReference>
<comment type="subcellular location">
    <subcellularLocation>
        <location evidence="2">Cytoplasm</location>
    </subcellularLocation>
</comment>
<keyword evidence="10" id="KW-0479">Metal-binding</keyword>
<keyword evidence="5" id="KW-0963">Cytoplasm</keyword>
<gene>
    <name evidence="19" type="ORF">CO097_05560</name>
    <name evidence="18" type="ORF">COZ07_05990</name>
    <name evidence="17" type="ORF">COZ58_04150</name>
</gene>
<dbReference type="GO" id="GO:0005737">
    <property type="term" value="C:cytoplasm"/>
    <property type="evidence" value="ECO:0007669"/>
    <property type="project" value="UniProtKB-SubCell"/>
</dbReference>
<evidence type="ECO:0000256" key="10">
    <source>
        <dbReference type="ARBA" id="ARBA00022723"/>
    </source>
</evidence>
<dbReference type="GO" id="GO:0006364">
    <property type="term" value="P:rRNA processing"/>
    <property type="evidence" value="ECO:0007669"/>
    <property type="project" value="UniProtKB-KW"/>
</dbReference>
<evidence type="ECO:0000256" key="5">
    <source>
        <dbReference type="ARBA" id="ARBA00022490"/>
    </source>
</evidence>
<dbReference type="Pfam" id="PF00575">
    <property type="entry name" value="S1"/>
    <property type="match status" value="1"/>
</dbReference>
<keyword evidence="12" id="KW-0255">Endonuclease</keyword>
<evidence type="ECO:0000256" key="13">
    <source>
        <dbReference type="ARBA" id="ARBA00022801"/>
    </source>
</evidence>
<evidence type="ECO:0000313" key="17">
    <source>
        <dbReference type="EMBL" id="PIX34384.1"/>
    </source>
</evidence>
<dbReference type="InterPro" id="IPR019307">
    <property type="entry name" value="RNA-bd_AU-1/RNase_E/G"/>
</dbReference>
<dbReference type="GO" id="GO:0004519">
    <property type="term" value="F:endonuclease activity"/>
    <property type="evidence" value="ECO:0007669"/>
    <property type="project" value="UniProtKB-KW"/>
</dbReference>
<keyword evidence="8" id="KW-0819">tRNA processing</keyword>
<evidence type="ECO:0000256" key="12">
    <source>
        <dbReference type="ARBA" id="ARBA00022759"/>
    </source>
</evidence>
<organism evidence="17 22">
    <name type="scientific">Candidatus Infernicultor aquiphilus</name>
    <dbReference type="NCBI Taxonomy" id="1805029"/>
    <lineage>
        <taxon>Bacteria</taxon>
        <taxon>Pseudomonadati</taxon>
        <taxon>Atribacterota</taxon>
        <taxon>Candidatus Phoenicimicrobiia</taxon>
        <taxon>Candidatus Pheonicimicrobiales</taxon>
        <taxon>Candidatus Phoenicimicrobiaceae</taxon>
        <taxon>Candidatus Infernicultor</taxon>
    </lineage>
</organism>
<dbReference type="Proteomes" id="UP000231493">
    <property type="component" value="Unassembled WGS sequence"/>
</dbReference>
<dbReference type="GO" id="GO:0000049">
    <property type="term" value="F:tRNA binding"/>
    <property type="evidence" value="ECO:0007669"/>
    <property type="project" value="UniProtKB-KW"/>
</dbReference>
<dbReference type="Gene3D" id="2.40.50.140">
    <property type="entry name" value="Nucleic acid-binding proteins"/>
    <property type="match status" value="1"/>
</dbReference>
<proteinExistence type="inferred from homology"/>
<dbReference type="NCBIfam" id="TIGR00757">
    <property type="entry name" value="RNaseEG"/>
    <property type="match status" value="1"/>
</dbReference>
<dbReference type="EMBL" id="PFTV01000134">
    <property type="protein sequence ID" value="PJB56315.1"/>
    <property type="molecule type" value="Genomic_DNA"/>
</dbReference>
<evidence type="ECO:0000256" key="7">
    <source>
        <dbReference type="ARBA" id="ARBA00022555"/>
    </source>
</evidence>
<dbReference type="Proteomes" id="UP000230646">
    <property type="component" value="Unassembled WGS sequence"/>
</dbReference>
<dbReference type="RefSeq" id="WP_406607689.1">
    <property type="nucleotide sequence ID" value="NZ_PFKO01000231.1"/>
</dbReference>
<dbReference type="GO" id="GO:0004540">
    <property type="term" value="F:RNA nuclease activity"/>
    <property type="evidence" value="ECO:0007669"/>
    <property type="project" value="InterPro"/>
</dbReference>
<keyword evidence="13" id="KW-0378">Hydrolase</keyword>
<comment type="caution">
    <text evidence="17">The sequence shown here is derived from an EMBL/GenBank/DDBJ whole genome shotgun (WGS) entry which is preliminary data.</text>
</comment>
<keyword evidence="11" id="KW-0699">rRNA-binding</keyword>
<feature type="domain" description="S1 motif" evidence="16">
    <location>
        <begin position="51"/>
        <end position="137"/>
    </location>
</feature>
<evidence type="ECO:0000256" key="2">
    <source>
        <dbReference type="ARBA" id="ARBA00004496"/>
    </source>
</evidence>
<protein>
    <recommendedName>
        <fullName evidence="4">Ribonuclease G</fullName>
    </recommendedName>
</protein>
<evidence type="ECO:0000313" key="19">
    <source>
        <dbReference type="EMBL" id="PJB56315.1"/>
    </source>
</evidence>
<dbReference type="PANTHER" id="PTHR30001">
    <property type="entry name" value="RIBONUCLEASE"/>
    <property type="match status" value="1"/>
</dbReference>
<keyword evidence="14" id="KW-0460">Magnesium</keyword>
<accession>A0A2M7K8D9</accession>
<accession>A0A2M7PPS2</accession>
<reference evidence="17" key="2">
    <citation type="submission" date="2017-09" db="EMBL/GenBank/DDBJ databases">
        <title>Depth-based differentiation of microbial function through sediment-hosted aquifers and enrichment of novel symbionts in the deep terrestrial subsurface.</title>
        <authorList>
            <person name="Probst A.J."/>
            <person name="Ladd B."/>
            <person name="Jarett J.K."/>
            <person name="Geller-Mcgrath D.E."/>
            <person name="Sieber C.M.K."/>
            <person name="Emerson J.B."/>
            <person name="Anantharaman K."/>
            <person name="Thomas B.C."/>
            <person name="Malmstrom R."/>
            <person name="Stieglmeier M."/>
            <person name="Klingl A."/>
            <person name="Woyke T."/>
            <person name="Ryan C.M."/>
            <person name="Banfield J.F."/>
        </authorList>
    </citation>
    <scope>NUCLEOTIDE SEQUENCE</scope>
    <source>
        <strain evidence="17">CG_4_8_14_3_um_filter_34_18</strain>
    </source>
</reference>
<dbReference type="PROSITE" id="PS50126">
    <property type="entry name" value="S1"/>
    <property type="match status" value="1"/>
</dbReference>
<name>A0A2M7K8D9_9BACT</name>
<dbReference type="SUPFAM" id="SSF50249">
    <property type="entry name" value="Nucleic acid-binding proteins"/>
    <property type="match status" value="1"/>
</dbReference>
<dbReference type="Gene3D" id="3.40.1260.20">
    <property type="entry name" value="Ribonuclease E, catalytic domain"/>
    <property type="match status" value="1"/>
</dbReference>
<dbReference type="GO" id="GO:0008033">
    <property type="term" value="P:tRNA processing"/>
    <property type="evidence" value="ECO:0007669"/>
    <property type="project" value="UniProtKB-KW"/>
</dbReference>
<dbReference type="SMART" id="SM00316">
    <property type="entry name" value="S1"/>
    <property type="match status" value="1"/>
</dbReference>
<dbReference type="InterPro" id="IPR048583">
    <property type="entry name" value="RNase_E_G_thioredoxin-like"/>
</dbReference>
<evidence type="ECO:0000256" key="9">
    <source>
        <dbReference type="ARBA" id="ARBA00022722"/>
    </source>
</evidence>
<sequence length="517" mass="59176">MKINIKVKQEFGMNKRVIIDVGLTEERVAIIENSRLVEIHIERIEDDKIVGNIYKGKVTNVLPGIEAAFVDIGIEKNAFLHIDKVIIDQDKDKEAVTETEITPQLALDKIKVGQEIMVQVVKEAIVPKGARVTINISLPGRYLVLVPNNINMGISHRVEEEKERERLKKIVQKLKPKNAGLIIRTAAWGKELEDFLPDLDFLTRLWNKIKGKVNKTKAPMLLYEDLTLTYRIIRDLFTEEVEEILINSKTEYKNVLQFLKTLSLSELEPRVSLYEGEKAIFEEYGIEKEINKALQKKVWLKCGGYLVFDQTEALTVIDVNTGKFVGKKDMRRTILKTNLQAAEEIGFQLRLRDIGGIIIIDFIDMDNQEDIEKLIKKLEESLKKDKTKTNVVQNSELGLIELTRKRSRRDLENMLRISCPYCSGTGRVLSSESVSNMVLRKLEELCKTSRAEAVLLGVHPKVEEALSGTKMLLIKQLEKSNKKTIYIKSSKDIHIERIEVVAVGRLKEVKKIKQMFT</sequence>
<dbReference type="CDD" id="cd04453">
    <property type="entry name" value="S1_RNase_E"/>
    <property type="match status" value="1"/>
</dbReference>
<dbReference type="InterPro" id="IPR004659">
    <property type="entry name" value="RNase_E/G"/>
</dbReference>
<evidence type="ECO:0000313" key="18">
    <source>
        <dbReference type="EMBL" id="PIY32342.1"/>
    </source>
</evidence>
<accession>A0A2M8CB59</accession>
<evidence type="ECO:0000256" key="3">
    <source>
        <dbReference type="ARBA" id="ARBA00005663"/>
    </source>
</evidence>
<keyword evidence="6" id="KW-0698">rRNA processing</keyword>